<dbReference type="Gene3D" id="3.40.50.1820">
    <property type="entry name" value="alpha/beta hydrolase"/>
    <property type="match status" value="1"/>
</dbReference>
<dbReference type="PANTHER" id="PTHR11610">
    <property type="entry name" value="LIPASE"/>
    <property type="match status" value="1"/>
</dbReference>
<dbReference type="GO" id="GO:0016298">
    <property type="term" value="F:lipase activity"/>
    <property type="evidence" value="ECO:0007669"/>
    <property type="project" value="InterPro"/>
</dbReference>
<dbReference type="AlphaFoldDB" id="A0A8S3Z0N8"/>
<dbReference type="OrthoDB" id="199913at2759"/>
<feature type="non-terminal residue" evidence="6">
    <location>
        <position position="358"/>
    </location>
</feature>
<reference evidence="6" key="1">
    <citation type="submission" date="2021-04" db="EMBL/GenBank/DDBJ databases">
        <authorList>
            <consortium name="Molecular Ecology Group"/>
        </authorList>
    </citation>
    <scope>NUCLEOTIDE SEQUENCE</scope>
</reference>
<evidence type="ECO:0000256" key="4">
    <source>
        <dbReference type="RuleBase" id="RU004262"/>
    </source>
</evidence>
<dbReference type="Pfam" id="PF00151">
    <property type="entry name" value="Lipase"/>
    <property type="match status" value="1"/>
</dbReference>
<protein>
    <recommendedName>
        <fullName evidence="5">Lipase domain-containing protein</fullName>
    </recommendedName>
</protein>
<accession>A0A8S3Z0N8</accession>
<dbReference type="InterPro" id="IPR029058">
    <property type="entry name" value="AB_hydrolase_fold"/>
</dbReference>
<evidence type="ECO:0000259" key="5">
    <source>
        <dbReference type="Pfam" id="PF00151"/>
    </source>
</evidence>
<name>A0A8S3Z0N8_9EUPU</name>
<comment type="subcellular location">
    <subcellularLocation>
        <location evidence="1">Secreted</location>
    </subcellularLocation>
</comment>
<dbReference type="GO" id="GO:0005615">
    <property type="term" value="C:extracellular space"/>
    <property type="evidence" value="ECO:0007669"/>
    <property type="project" value="TreeGrafter"/>
</dbReference>
<sequence>SGVGYEGLGYFSIEKPYTSPQRRNDVCPESPDVIKRSYLSYQYDMSTPHKRVREPQILDARYPTDALNKWTNYKAGPTIILFHGIRGKNEDTPWLKEMADALLEQGDYNVIIVDWSGGSSFYFGYFLSAFSGDFSFPFTRAAANSRVVAAQLANIISHLINSTGLTPGDFHLIGHSIGAHLAGEIGRRIPGIGRISGLDPCGPRYTGTSPVVRLDPSDAVRVDVIHTNMAKSVFNGIGTTDSSGHADFYPNGGRNQPGCDLVSAILKGISNYPSCSHSRAHQYYISSIDPKNQFNSFPCNSESDFKGGRCQSCGDAGCSRMGFYADKYIDPNKQNVSYYLETAAEPPYALDNDATNNA</sequence>
<evidence type="ECO:0000313" key="6">
    <source>
        <dbReference type="EMBL" id="CAG5122854.1"/>
    </source>
</evidence>
<dbReference type="InterPro" id="IPR013818">
    <property type="entry name" value="Lipase"/>
</dbReference>
<evidence type="ECO:0000313" key="7">
    <source>
        <dbReference type="Proteomes" id="UP000678393"/>
    </source>
</evidence>
<keyword evidence="7" id="KW-1185">Reference proteome</keyword>
<dbReference type="InterPro" id="IPR000734">
    <property type="entry name" value="TAG_lipase"/>
</dbReference>
<dbReference type="GO" id="GO:0016042">
    <property type="term" value="P:lipid catabolic process"/>
    <property type="evidence" value="ECO:0007669"/>
    <property type="project" value="TreeGrafter"/>
</dbReference>
<evidence type="ECO:0000256" key="2">
    <source>
        <dbReference type="ARBA" id="ARBA00010701"/>
    </source>
</evidence>
<feature type="domain" description="Lipase" evidence="5">
    <location>
        <begin position="75"/>
        <end position="348"/>
    </location>
</feature>
<dbReference type="EMBL" id="CAJHNH020001379">
    <property type="protein sequence ID" value="CAG5122854.1"/>
    <property type="molecule type" value="Genomic_DNA"/>
</dbReference>
<evidence type="ECO:0000256" key="3">
    <source>
        <dbReference type="ARBA" id="ARBA00022525"/>
    </source>
</evidence>
<gene>
    <name evidence="6" type="ORF">CUNI_LOCUS8412</name>
</gene>
<dbReference type="CDD" id="cd00707">
    <property type="entry name" value="Pancreat_lipase_like"/>
    <property type="match status" value="1"/>
</dbReference>
<dbReference type="Proteomes" id="UP000678393">
    <property type="component" value="Unassembled WGS sequence"/>
</dbReference>
<organism evidence="6 7">
    <name type="scientific">Candidula unifasciata</name>
    <dbReference type="NCBI Taxonomy" id="100452"/>
    <lineage>
        <taxon>Eukaryota</taxon>
        <taxon>Metazoa</taxon>
        <taxon>Spiralia</taxon>
        <taxon>Lophotrochozoa</taxon>
        <taxon>Mollusca</taxon>
        <taxon>Gastropoda</taxon>
        <taxon>Heterobranchia</taxon>
        <taxon>Euthyneura</taxon>
        <taxon>Panpulmonata</taxon>
        <taxon>Eupulmonata</taxon>
        <taxon>Stylommatophora</taxon>
        <taxon>Helicina</taxon>
        <taxon>Helicoidea</taxon>
        <taxon>Geomitridae</taxon>
        <taxon>Candidula</taxon>
    </lineage>
</organism>
<dbReference type="SUPFAM" id="SSF53474">
    <property type="entry name" value="alpha/beta-Hydrolases"/>
    <property type="match status" value="1"/>
</dbReference>
<dbReference type="PANTHER" id="PTHR11610:SF173">
    <property type="entry name" value="LIPASE DOMAIN-CONTAINING PROTEIN-RELATED"/>
    <property type="match status" value="1"/>
</dbReference>
<comment type="caution">
    <text evidence="6">The sequence shown here is derived from an EMBL/GenBank/DDBJ whole genome shotgun (WGS) entry which is preliminary data.</text>
</comment>
<dbReference type="InterPro" id="IPR033906">
    <property type="entry name" value="Lipase_N"/>
</dbReference>
<dbReference type="PRINTS" id="PR00821">
    <property type="entry name" value="TAGLIPASE"/>
</dbReference>
<proteinExistence type="inferred from homology"/>
<keyword evidence="3" id="KW-0964">Secreted</keyword>
<evidence type="ECO:0000256" key="1">
    <source>
        <dbReference type="ARBA" id="ARBA00004613"/>
    </source>
</evidence>
<comment type="similarity">
    <text evidence="2 4">Belongs to the AB hydrolase superfamily. Lipase family.</text>
</comment>